<name>A0ACC2UN92_9FUNG</name>
<dbReference type="Proteomes" id="UP001165960">
    <property type="component" value="Unassembled WGS sequence"/>
</dbReference>
<keyword evidence="1" id="KW-0808">Transferase</keyword>
<dbReference type="EC" id="2.4.1.265" evidence="1"/>
<sequence length="488" mass="55553">MFPFIISIIQFLLVGFNLFNVVFQQLLDHSTDFEVHRNWLAITYALPINQWYTEATSRWTLDYPPFFAWFEWLLSQIASYVDPLMVQVENLEYASPQTVNFQRTTVMLTELVLLYALYRVSLIRPSKKWGLIAILTFLHPSLFIVDHIHFQYNGFIFGILLLSLCFTLEGNFLASGAIFAALLNFKHIFLYIAPAYFVFLLKGYCMERDSATFVRRFLVLGSIVLGIFTISLGPFVYFNQMPQLGSRLFPFQRGLISTYWASNVWALYTFADRVLVKLVGVVDTGGLSTRGIEGEAVFQVLKQIKPIHTFGLTIASHLPALGALWAHPTPTRFIHVVALCGFGSYMFGWHVHEKAIMLVLFPLSLVSLHSPAHTQLFLFLSITGSFSIFPLLFNPIENLVQAVLLVTWGLIGYITLAPRKSLHPILKLYYTGLGLIYLYPALQPVLIHTTGLDLTKYAFITQMATSVYSSLGMLGSWAYLYRLMYLTT</sequence>
<accession>A0ACC2UN92</accession>
<evidence type="ECO:0000313" key="1">
    <source>
        <dbReference type="EMBL" id="KAJ9088599.1"/>
    </source>
</evidence>
<proteinExistence type="predicted"/>
<comment type="caution">
    <text evidence="1">The sequence shown here is derived from an EMBL/GenBank/DDBJ whole genome shotgun (WGS) entry which is preliminary data.</text>
</comment>
<gene>
    <name evidence="1" type="primary">ALG8_2</name>
    <name evidence="1" type="ORF">DSO57_1021366</name>
</gene>
<reference evidence="1" key="1">
    <citation type="submission" date="2022-04" db="EMBL/GenBank/DDBJ databases">
        <title>Genome of the entomopathogenic fungus Entomophthora muscae.</title>
        <authorList>
            <person name="Elya C."/>
            <person name="Lovett B.R."/>
            <person name="Lee E."/>
            <person name="Macias A.M."/>
            <person name="Hajek A.E."/>
            <person name="De Bivort B.L."/>
            <person name="Kasson M.T."/>
            <person name="De Fine Licht H.H."/>
            <person name="Stajich J.E."/>
        </authorList>
    </citation>
    <scope>NUCLEOTIDE SEQUENCE</scope>
    <source>
        <strain evidence="1">Berkeley</strain>
    </source>
</reference>
<protein>
    <submittedName>
        <fullName evidence="1">Glycosyl transferase, variant 3</fullName>
        <ecNumber evidence="1">2.4.1.265</ecNumber>
    </submittedName>
</protein>
<organism evidence="1 2">
    <name type="scientific">Entomophthora muscae</name>
    <dbReference type="NCBI Taxonomy" id="34485"/>
    <lineage>
        <taxon>Eukaryota</taxon>
        <taxon>Fungi</taxon>
        <taxon>Fungi incertae sedis</taxon>
        <taxon>Zoopagomycota</taxon>
        <taxon>Entomophthoromycotina</taxon>
        <taxon>Entomophthoromycetes</taxon>
        <taxon>Entomophthorales</taxon>
        <taxon>Entomophthoraceae</taxon>
        <taxon>Entomophthora</taxon>
    </lineage>
</organism>
<dbReference type="EMBL" id="QTSX02000103">
    <property type="protein sequence ID" value="KAJ9088599.1"/>
    <property type="molecule type" value="Genomic_DNA"/>
</dbReference>
<evidence type="ECO:0000313" key="2">
    <source>
        <dbReference type="Proteomes" id="UP001165960"/>
    </source>
</evidence>
<keyword evidence="2" id="KW-1185">Reference proteome</keyword>
<keyword evidence="1" id="KW-0328">Glycosyltransferase</keyword>